<evidence type="ECO:0000256" key="3">
    <source>
        <dbReference type="ARBA" id="ARBA00022475"/>
    </source>
</evidence>
<evidence type="ECO:0000256" key="12">
    <source>
        <dbReference type="ARBA" id="ARBA00045139"/>
    </source>
</evidence>
<dbReference type="PROSITE" id="PS51103">
    <property type="entry name" value="PTS_EIIC_TYPE_1"/>
    <property type="match status" value="1"/>
</dbReference>
<dbReference type="PROSITE" id="PS51098">
    <property type="entry name" value="PTS_EIIB_TYPE_1"/>
    <property type="match status" value="1"/>
</dbReference>
<dbReference type="Pfam" id="PF00367">
    <property type="entry name" value="PTS_EIIB"/>
    <property type="match status" value="1"/>
</dbReference>
<dbReference type="CDD" id="cd00212">
    <property type="entry name" value="PTS_IIB_glc"/>
    <property type="match status" value="1"/>
</dbReference>
<keyword evidence="10 15" id="KW-0472">Membrane</keyword>
<keyword evidence="3" id="KW-1003">Cell membrane</keyword>
<dbReference type="Gene3D" id="3.30.1360.60">
    <property type="entry name" value="Glucose permease domain IIB"/>
    <property type="match status" value="1"/>
</dbReference>
<feature type="transmembrane region" description="Helical" evidence="15">
    <location>
        <begin position="188"/>
        <end position="208"/>
    </location>
</feature>
<keyword evidence="4" id="KW-0762">Sugar transport</keyword>
<keyword evidence="7 15" id="KW-0812">Transmembrane</keyword>
<feature type="transmembrane region" description="Helical" evidence="15">
    <location>
        <begin position="344"/>
        <end position="366"/>
    </location>
</feature>
<feature type="domain" description="PTS EIIC type-1" evidence="17">
    <location>
        <begin position="107"/>
        <end position="474"/>
    </location>
</feature>
<name>A0A369ZTJ0_9PAST</name>
<dbReference type="SUPFAM" id="SSF55604">
    <property type="entry name" value="Glucose permease domain IIB"/>
    <property type="match status" value="1"/>
</dbReference>
<protein>
    <recommendedName>
        <fullName evidence="11">protein-N(pi)-phosphohistidine--sucrose phosphotransferase</fullName>
        <ecNumber evidence="11">2.7.1.211</ecNumber>
    </recommendedName>
</protein>
<keyword evidence="5" id="KW-0808">Transferase</keyword>
<feature type="transmembrane region" description="Helical" evidence="15">
    <location>
        <begin position="260"/>
        <end position="282"/>
    </location>
</feature>
<dbReference type="PANTHER" id="PTHR30175:SF4">
    <property type="entry name" value="PTS SYSTEM TREHALOSE-SPECIFIC EIIBC COMPONENT"/>
    <property type="match status" value="1"/>
</dbReference>
<feature type="transmembrane region" description="Helical" evidence="15">
    <location>
        <begin position="112"/>
        <end position="138"/>
    </location>
</feature>
<dbReference type="NCBIfam" id="TIGR00826">
    <property type="entry name" value="EIIB_glc"/>
    <property type="match status" value="1"/>
</dbReference>
<dbReference type="InterPro" id="IPR013013">
    <property type="entry name" value="PTS_EIIC_1"/>
</dbReference>
<dbReference type="InterPro" id="IPR036878">
    <property type="entry name" value="Glu_permease_IIB"/>
</dbReference>
<evidence type="ECO:0000256" key="8">
    <source>
        <dbReference type="ARBA" id="ARBA00022777"/>
    </source>
</evidence>
<dbReference type="GO" id="GO:0090589">
    <property type="term" value="F:protein-phosphocysteine-trehalose phosphotransferase system transporter activity"/>
    <property type="evidence" value="ECO:0007669"/>
    <property type="project" value="TreeGrafter"/>
</dbReference>
<evidence type="ECO:0000256" key="13">
    <source>
        <dbReference type="ARBA" id="ARBA00048931"/>
    </source>
</evidence>
<comment type="catalytic activity">
    <reaction evidence="13">
        <text>N(pros)-phospho-L-histidyl-[protein](out) + sucrose = sucrose 6(G)-phosphate(in) + L-histidyl-[protein]</text>
        <dbReference type="Rhea" id="RHEA:49236"/>
        <dbReference type="Rhea" id="RHEA-COMP:9745"/>
        <dbReference type="Rhea" id="RHEA-COMP:9746"/>
        <dbReference type="ChEBI" id="CHEBI:17992"/>
        <dbReference type="ChEBI" id="CHEBI:29979"/>
        <dbReference type="ChEBI" id="CHEBI:64837"/>
        <dbReference type="ChEBI" id="CHEBI:91002"/>
        <dbReference type="EC" id="2.7.1.211"/>
    </reaction>
</comment>
<accession>A0A369ZTJ0</accession>
<evidence type="ECO:0000313" key="19">
    <source>
        <dbReference type="Proteomes" id="UP000253945"/>
    </source>
</evidence>
<evidence type="ECO:0000256" key="6">
    <source>
        <dbReference type="ARBA" id="ARBA00022683"/>
    </source>
</evidence>
<keyword evidence="6" id="KW-0598">Phosphotransferase system</keyword>
<evidence type="ECO:0000256" key="7">
    <source>
        <dbReference type="ARBA" id="ARBA00022692"/>
    </source>
</evidence>
<dbReference type="Proteomes" id="UP000253945">
    <property type="component" value="Unassembled WGS sequence"/>
</dbReference>
<dbReference type="GO" id="GO:0009401">
    <property type="term" value="P:phosphoenolpyruvate-dependent sugar phosphotransferase system"/>
    <property type="evidence" value="ECO:0007669"/>
    <property type="project" value="UniProtKB-KW"/>
</dbReference>
<dbReference type="InterPro" id="IPR010973">
    <property type="entry name" value="PTS_IIBC_sucr"/>
</dbReference>
<proteinExistence type="predicted"/>
<feature type="transmembrane region" description="Helical" evidence="15">
    <location>
        <begin position="445"/>
        <end position="465"/>
    </location>
</feature>
<dbReference type="GO" id="GO:0005886">
    <property type="term" value="C:plasma membrane"/>
    <property type="evidence" value="ECO:0007669"/>
    <property type="project" value="UniProtKB-SubCell"/>
</dbReference>
<feature type="transmembrane region" description="Helical" evidence="15">
    <location>
        <begin position="302"/>
        <end position="323"/>
    </location>
</feature>
<feature type="active site" description="Phosphocysteine intermediate; for EIIB activity" evidence="14">
    <location>
        <position position="26"/>
    </location>
</feature>
<feature type="domain" description="PTS EIIB type-1" evidence="16">
    <location>
        <begin position="4"/>
        <end position="87"/>
    </location>
</feature>
<dbReference type="PROSITE" id="PS01035">
    <property type="entry name" value="PTS_EIIB_TYPE_1_CYS"/>
    <property type="match status" value="1"/>
</dbReference>
<evidence type="ECO:0000256" key="4">
    <source>
        <dbReference type="ARBA" id="ARBA00022597"/>
    </source>
</evidence>
<evidence type="ECO:0000256" key="2">
    <source>
        <dbReference type="ARBA" id="ARBA00022448"/>
    </source>
</evidence>
<dbReference type="InterPro" id="IPR018113">
    <property type="entry name" value="PTrfase_EIIB_Cys"/>
</dbReference>
<evidence type="ECO:0000256" key="11">
    <source>
        <dbReference type="ARBA" id="ARBA00044053"/>
    </source>
</evidence>
<dbReference type="Pfam" id="PF02378">
    <property type="entry name" value="PTS_EIIC"/>
    <property type="match status" value="1"/>
</dbReference>
<evidence type="ECO:0000256" key="5">
    <source>
        <dbReference type="ARBA" id="ARBA00022679"/>
    </source>
</evidence>
<dbReference type="FunFam" id="3.30.1360.60:FF:000001">
    <property type="entry name" value="PTS system glucose-specific IIBC component PtsG"/>
    <property type="match status" value="1"/>
</dbReference>
<reference evidence="18 19" key="1">
    <citation type="submission" date="2018-05" db="EMBL/GenBank/DDBJ databases">
        <title>Draft Genome Sequences for a Diverse set of 7 Haemophilus Species.</title>
        <authorList>
            <person name="Nichols M."/>
            <person name="Topaz N."/>
            <person name="Wang X."/>
            <person name="Wang X."/>
            <person name="Boxrud D."/>
        </authorList>
    </citation>
    <scope>NUCLEOTIDE SEQUENCE [LARGE SCALE GENOMIC DNA]</scope>
    <source>
        <strain evidence="18 19">C2014016342</strain>
    </source>
</reference>
<dbReference type="RefSeq" id="WP_111353825.1">
    <property type="nucleotide sequence ID" value="NZ_QEQF01000003.1"/>
</dbReference>
<comment type="caution">
    <text evidence="18">The sequence shown here is derived from an EMBL/GenBank/DDBJ whole genome shotgun (WGS) entry which is preliminary data.</text>
</comment>
<evidence type="ECO:0000313" key="18">
    <source>
        <dbReference type="EMBL" id="RDF10765.1"/>
    </source>
</evidence>
<dbReference type="EMBL" id="QEQF01000003">
    <property type="protein sequence ID" value="RDF10765.1"/>
    <property type="molecule type" value="Genomic_DNA"/>
</dbReference>
<sequence length="474" mass="50101">MNFPKIAEQTIAKLGGKENITTLAHCATRLRLTIADESKVDKEAIENIEGVKGQFSTSGQYQIIFGSGTVNKVHAEMQKQMGIGDMSTSEVAAAGAANQPLLQRLVKGLADIFVPIIPAIVAGGLLMGIHSMLTSVGFFWEGHSVVTKYPEVSDLVDFINTIANAPFVFLPVLLGFSATRKFGGNPFLGAALGMLLVHPALADGWNYAKTLMEGNIKYWNVLGLEIEKVGYQGTVIPTIISAWVLATLEKGFRKFVPSYLDNLVTPMFSLFIAGFLAFTVIGPFGREAGSLISTGLTWLYNTLGFVGGAIFGTFYAPIVITGMHQTFIAVETQLLAEMAQTGGTFIFPIAAMSNIAQGAACLGVAFTMKDAKVRGLAIPSGVSALLGITEPAMFGVNLRYRHAFISAMIGSGLASAFIAAFNVKAIALGAAGFLGVASIKPDSLAMYSIGMVISFVVAFGLSVILGKRAQAKKA</sequence>
<evidence type="ECO:0000259" key="17">
    <source>
        <dbReference type="PROSITE" id="PS51103"/>
    </source>
</evidence>
<dbReference type="GO" id="GO:0008982">
    <property type="term" value="F:protein-N(PI)-phosphohistidine-sugar phosphotransferase activity"/>
    <property type="evidence" value="ECO:0007669"/>
    <property type="project" value="InterPro"/>
</dbReference>
<comment type="subcellular location">
    <subcellularLocation>
        <location evidence="1">Cell membrane</location>
        <topology evidence="1">Multi-pass membrane protein</topology>
    </subcellularLocation>
</comment>
<dbReference type="InterPro" id="IPR050558">
    <property type="entry name" value="PTS_Sugar-Specific_Components"/>
</dbReference>
<dbReference type="InterPro" id="IPR003352">
    <property type="entry name" value="PTS_EIIC"/>
</dbReference>
<dbReference type="GO" id="GO:0015771">
    <property type="term" value="P:trehalose transport"/>
    <property type="evidence" value="ECO:0007669"/>
    <property type="project" value="TreeGrafter"/>
</dbReference>
<evidence type="ECO:0000256" key="15">
    <source>
        <dbReference type="SAM" id="Phobius"/>
    </source>
</evidence>
<evidence type="ECO:0000256" key="14">
    <source>
        <dbReference type="PROSITE-ProRule" id="PRU00421"/>
    </source>
</evidence>
<feature type="transmembrane region" description="Helical" evidence="15">
    <location>
        <begin position="412"/>
        <end position="439"/>
    </location>
</feature>
<keyword evidence="8" id="KW-0418">Kinase</keyword>
<comment type="function">
    <text evidence="12">The phosphoenolpyruvate-dependent sugar phosphotransferase system (sugar PTS), a major carbohydrate active transport system, catalyzes the phosphorylation of incoming sugar substrates concomitantly with their translocation across the cell membrane. This system is involved in sucrose transport.</text>
</comment>
<dbReference type="AlphaFoldDB" id="A0A369ZTJ0"/>
<organism evidence="18 19">
    <name type="scientific">Haemophilus paraphrohaemolyticus</name>
    <dbReference type="NCBI Taxonomy" id="736"/>
    <lineage>
        <taxon>Bacteria</taxon>
        <taxon>Pseudomonadati</taxon>
        <taxon>Pseudomonadota</taxon>
        <taxon>Gammaproteobacteria</taxon>
        <taxon>Pasteurellales</taxon>
        <taxon>Pasteurellaceae</taxon>
        <taxon>Haemophilus</taxon>
    </lineage>
</organism>
<dbReference type="EC" id="2.7.1.211" evidence="11"/>
<keyword evidence="2" id="KW-0813">Transport</keyword>
<gene>
    <name evidence="18" type="ORF">DPV92_04250</name>
</gene>
<evidence type="ECO:0000256" key="1">
    <source>
        <dbReference type="ARBA" id="ARBA00004651"/>
    </source>
</evidence>
<evidence type="ECO:0000256" key="10">
    <source>
        <dbReference type="ARBA" id="ARBA00023136"/>
    </source>
</evidence>
<dbReference type="GO" id="GO:0016301">
    <property type="term" value="F:kinase activity"/>
    <property type="evidence" value="ECO:0007669"/>
    <property type="project" value="UniProtKB-KW"/>
</dbReference>
<evidence type="ECO:0000256" key="9">
    <source>
        <dbReference type="ARBA" id="ARBA00022989"/>
    </source>
</evidence>
<keyword evidence="19" id="KW-1185">Reference proteome</keyword>
<dbReference type="NCBIfam" id="TIGR01996">
    <property type="entry name" value="PTS-II-BC-sucr"/>
    <property type="match status" value="1"/>
</dbReference>
<dbReference type="STRING" id="736.B0184_05010"/>
<keyword evidence="9 15" id="KW-1133">Transmembrane helix</keyword>
<feature type="transmembrane region" description="Helical" evidence="15">
    <location>
        <begin position="158"/>
        <end position="176"/>
    </location>
</feature>
<evidence type="ECO:0000259" key="16">
    <source>
        <dbReference type="PROSITE" id="PS51098"/>
    </source>
</evidence>
<dbReference type="PANTHER" id="PTHR30175">
    <property type="entry name" value="PHOSPHOTRANSFERASE SYSTEM TRANSPORT PROTEIN"/>
    <property type="match status" value="1"/>
</dbReference>
<dbReference type="InterPro" id="IPR001996">
    <property type="entry name" value="PTS_IIB_1"/>
</dbReference>